<feature type="compositionally biased region" description="Gly residues" evidence="1">
    <location>
        <begin position="53"/>
        <end position="74"/>
    </location>
</feature>
<proteinExistence type="predicted"/>
<feature type="region of interest" description="Disordered" evidence="1">
    <location>
        <begin position="30"/>
        <end position="110"/>
    </location>
</feature>
<gene>
    <name evidence="4" type="ORF">FNF31_07753</name>
</gene>
<feature type="region of interest" description="Disordered" evidence="1">
    <location>
        <begin position="223"/>
        <end position="242"/>
    </location>
</feature>
<evidence type="ECO:0000256" key="1">
    <source>
        <dbReference type="SAM" id="MobiDB-lite"/>
    </source>
</evidence>
<evidence type="ECO:0000313" key="5">
    <source>
        <dbReference type="Proteomes" id="UP000325113"/>
    </source>
</evidence>
<evidence type="ECO:0000256" key="2">
    <source>
        <dbReference type="SAM" id="SignalP"/>
    </source>
</evidence>
<evidence type="ECO:0000313" key="4">
    <source>
        <dbReference type="EMBL" id="KAA0146587.1"/>
    </source>
</evidence>
<dbReference type="EMBL" id="VLTM01000182">
    <property type="protein sequence ID" value="KAA0146587.1"/>
    <property type="molecule type" value="Genomic_DNA"/>
</dbReference>
<feature type="chain" id="PRO_5022895668" description="GOLD domain-containing protein" evidence="2">
    <location>
        <begin position="25"/>
        <end position="349"/>
    </location>
</feature>
<accession>A0A5A8C1T5</accession>
<feature type="signal peptide" evidence="2">
    <location>
        <begin position="1"/>
        <end position="24"/>
    </location>
</feature>
<evidence type="ECO:0000259" key="3">
    <source>
        <dbReference type="SMART" id="SM01190"/>
    </source>
</evidence>
<dbReference type="Proteomes" id="UP000325113">
    <property type="component" value="Unassembled WGS sequence"/>
</dbReference>
<comment type="caution">
    <text evidence="4">The sequence shown here is derived from an EMBL/GenBank/DDBJ whole genome shotgun (WGS) entry which is preliminary data.</text>
</comment>
<dbReference type="Pfam" id="PF01105">
    <property type="entry name" value="EMP24_GP25L"/>
    <property type="match status" value="1"/>
</dbReference>
<feature type="domain" description="GOLD" evidence="3">
    <location>
        <begin position="124"/>
        <end position="322"/>
    </location>
</feature>
<dbReference type="InterPro" id="IPR009038">
    <property type="entry name" value="GOLD_dom"/>
</dbReference>
<dbReference type="AlphaFoldDB" id="A0A5A8C1T5"/>
<name>A0A5A8C1T5_CAFRO</name>
<sequence>MVRISLACTAAAALVVLFPALGTGADPAELGSGAQEAIREASSPGGTADGEHGGTGPVLGAVHGGHAPGGGRGPGEVREEADPPAADVNPEGGQSNRQSSDKTAPQHDVERAGGADAVFQPSNLLTLPLAAGETVSLFEDIGPDREGWVVRGGFAVATTGDATATVRVTGSWGQTVWEGRGRQSGTWAFKAQRGTLEVQITNSNPGLAVMTLGWVVGGDKDNAFAQQSDRGESASGGGATVDLESGPRISALMDSMTRATAAVHASMDAAQARMQTNAVWMRHNHQTAESTAWRINVWKGTEAVAVLALAILQVWFITSVARTSLASFEDPRRRTHKVMSSRFAPRGMV</sequence>
<reference evidence="4 5" key="1">
    <citation type="submission" date="2019-07" db="EMBL/GenBank/DDBJ databases">
        <title>Genomes of Cafeteria roenbergensis.</title>
        <authorList>
            <person name="Fischer M.G."/>
            <person name="Hackl T."/>
            <person name="Roman M."/>
        </authorList>
    </citation>
    <scope>NUCLEOTIDE SEQUENCE [LARGE SCALE GENOMIC DNA]</scope>
    <source>
        <strain evidence="4 5">Cflag</strain>
    </source>
</reference>
<dbReference type="SMART" id="SM01190">
    <property type="entry name" value="EMP24_GP25L"/>
    <property type="match status" value="1"/>
</dbReference>
<feature type="compositionally biased region" description="Polar residues" evidence="1">
    <location>
        <begin position="92"/>
        <end position="103"/>
    </location>
</feature>
<keyword evidence="2" id="KW-0732">Signal</keyword>
<organism evidence="4 5">
    <name type="scientific">Cafeteria roenbergensis</name>
    <name type="common">Marine flagellate</name>
    <dbReference type="NCBI Taxonomy" id="33653"/>
    <lineage>
        <taxon>Eukaryota</taxon>
        <taxon>Sar</taxon>
        <taxon>Stramenopiles</taxon>
        <taxon>Bigyra</taxon>
        <taxon>Opalozoa</taxon>
        <taxon>Bicosoecida</taxon>
        <taxon>Cafeteriaceae</taxon>
        <taxon>Cafeteria</taxon>
    </lineage>
</organism>
<protein>
    <recommendedName>
        <fullName evidence="3">GOLD domain-containing protein</fullName>
    </recommendedName>
</protein>